<dbReference type="Pfam" id="PF03454">
    <property type="entry name" value="MoeA_C"/>
    <property type="match status" value="1"/>
</dbReference>
<dbReference type="PANTHER" id="PTHR10192">
    <property type="entry name" value="MOLYBDOPTERIN BIOSYNTHESIS PROTEIN"/>
    <property type="match status" value="1"/>
</dbReference>
<keyword evidence="4 7" id="KW-0500">Molybdenum</keyword>
<name>A0A3S9PZL8_9ACTO</name>
<dbReference type="Gene3D" id="3.40.980.10">
    <property type="entry name" value="MoaB/Mog-like domain"/>
    <property type="match status" value="1"/>
</dbReference>
<dbReference type="InterPro" id="IPR036425">
    <property type="entry name" value="MoaB/Mog-like_dom_sf"/>
</dbReference>
<evidence type="ECO:0000256" key="2">
    <source>
        <dbReference type="ARBA" id="ARBA00005046"/>
    </source>
</evidence>
<accession>A0A3S9PZL8</accession>
<dbReference type="KEGG" id="flh:EJ997_11230"/>
<keyword evidence="5 7" id="KW-0501">Molybdenum cofactor biosynthesis</keyword>
<evidence type="ECO:0000256" key="1">
    <source>
        <dbReference type="ARBA" id="ARBA00002901"/>
    </source>
</evidence>
<dbReference type="UniPathway" id="UPA00344"/>
<comment type="similarity">
    <text evidence="3 7">Belongs to the MoeA family.</text>
</comment>
<dbReference type="GO" id="GO:0046872">
    <property type="term" value="F:metal ion binding"/>
    <property type="evidence" value="ECO:0007669"/>
    <property type="project" value="UniProtKB-UniRule"/>
</dbReference>
<dbReference type="SUPFAM" id="SSF53218">
    <property type="entry name" value="Molybdenum cofactor biosynthesis proteins"/>
    <property type="match status" value="1"/>
</dbReference>
<dbReference type="GO" id="GO:0006777">
    <property type="term" value="P:Mo-molybdopterin cofactor biosynthetic process"/>
    <property type="evidence" value="ECO:0007669"/>
    <property type="project" value="UniProtKB-UniRule"/>
</dbReference>
<keyword evidence="7 9" id="KW-0808">Transferase</keyword>
<evidence type="ECO:0000256" key="4">
    <source>
        <dbReference type="ARBA" id="ARBA00022505"/>
    </source>
</evidence>
<sequence>MLRRVIALVTYARRKVWTDYAWCQEAVVKPVSTHIEDCLAVLTDIPALDVPLADSVGSVLARDAIATVSLPPADSAARDGYAVHSAETASASPQAPVGLAVVGEILAGTDSIDVLPPRSAIRISSGATLPRGADAVVPIEATDGGRARVNINQSVEPGDNLRYEAEDFEAGLVALEKGTRIGARQIAILAAAGLGTVSVKPAPRVAILSIGDDLVEPGRSGHPGTYYDANSHGLATAISELGAIVFRVPRVPDRQKELRDALQDQLVRSDVIITTGGLSFGGGDTVKDVVGGLGTVRFDRVAMTPVHQYGVGRIELEGTDVSVPIYCLPGNPVAALLGYELFIRPALRKAVGHTTTNRRTIKAEAVRAWSSKAGLEEYVPVRVTGRPSEGYRFEPTGLPGAELLYGLVRANALAVIPPETESIAVGDELSCLILD</sequence>
<dbReference type="InterPro" id="IPR001453">
    <property type="entry name" value="MoaB/Mog_dom"/>
</dbReference>
<feature type="domain" description="MoaB/Mog" evidence="8">
    <location>
        <begin position="206"/>
        <end position="349"/>
    </location>
</feature>
<evidence type="ECO:0000256" key="6">
    <source>
        <dbReference type="ARBA" id="ARBA00047317"/>
    </source>
</evidence>
<dbReference type="CDD" id="cd00887">
    <property type="entry name" value="MoeA"/>
    <property type="match status" value="1"/>
</dbReference>
<dbReference type="InterPro" id="IPR005110">
    <property type="entry name" value="MoeA_linker/N"/>
</dbReference>
<reference evidence="9 10" key="1">
    <citation type="submission" date="2018-12" db="EMBL/GenBank/DDBJ databases">
        <title>Complete genome sequence of Flaviflexus sp. H23T48.</title>
        <authorList>
            <person name="Bae J.-W."/>
            <person name="Lee J.-Y."/>
        </authorList>
    </citation>
    <scope>NUCLEOTIDE SEQUENCE [LARGE SCALE GENOMIC DNA]</scope>
    <source>
        <strain evidence="9 10">H23T48</strain>
    </source>
</reference>
<evidence type="ECO:0000256" key="5">
    <source>
        <dbReference type="ARBA" id="ARBA00023150"/>
    </source>
</evidence>
<keyword evidence="10" id="KW-1185">Reference proteome</keyword>
<dbReference type="GO" id="GO:0061599">
    <property type="term" value="F:molybdopterin molybdotransferase activity"/>
    <property type="evidence" value="ECO:0007669"/>
    <property type="project" value="UniProtKB-UniRule"/>
</dbReference>
<dbReference type="InterPro" id="IPR038987">
    <property type="entry name" value="MoeA-like"/>
</dbReference>
<evidence type="ECO:0000259" key="8">
    <source>
        <dbReference type="SMART" id="SM00852"/>
    </source>
</evidence>
<keyword evidence="7" id="KW-0479">Metal-binding</keyword>
<comment type="function">
    <text evidence="1 7">Catalyzes the insertion of molybdate into adenylated molybdopterin with the concomitant release of AMP.</text>
</comment>
<proteinExistence type="inferred from homology"/>
<dbReference type="EC" id="2.10.1.1" evidence="7"/>
<dbReference type="NCBIfam" id="NF045515">
    <property type="entry name" value="Glp_gephyrin"/>
    <property type="match status" value="1"/>
</dbReference>
<dbReference type="AlphaFoldDB" id="A0A3S9PZL8"/>
<dbReference type="GO" id="GO:0005829">
    <property type="term" value="C:cytosol"/>
    <property type="evidence" value="ECO:0007669"/>
    <property type="project" value="TreeGrafter"/>
</dbReference>
<dbReference type="Gene3D" id="2.40.340.10">
    <property type="entry name" value="MoeA, C-terminal, domain IV"/>
    <property type="match status" value="1"/>
</dbReference>
<evidence type="ECO:0000256" key="3">
    <source>
        <dbReference type="ARBA" id="ARBA00010763"/>
    </source>
</evidence>
<dbReference type="OrthoDB" id="9804758at2"/>
<dbReference type="EMBL" id="CP034593">
    <property type="protein sequence ID" value="AZQ77827.1"/>
    <property type="molecule type" value="Genomic_DNA"/>
</dbReference>
<dbReference type="InterPro" id="IPR005111">
    <property type="entry name" value="MoeA_C_domain_IV"/>
</dbReference>
<protein>
    <recommendedName>
        <fullName evidence="7">Molybdopterin molybdenumtransferase</fullName>
        <ecNumber evidence="7">2.10.1.1</ecNumber>
    </recommendedName>
</protein>
<dbReference type="InterPro" id="IPR036688">
    <property type="entry name" value="MoeA_C_domain_IV_sf"/>
</dbReference>
<comment type="catalytic activity">
    <reaction evidence="6">
        <text>adenylyl-molybdopterin + molybdate = Mo-molybdopterin + AMP + H(+)</text>
        <dbReference type="Rhea" id="RHEA:35047"/>
        <dbReference type="ChEBI" id="CHEBI:15378"/>
        <dbReference type="ChEBI" id="CHEBI:36264"/>
        <dbReference type="ChEBI" id="CHEBI:62727"/>
        <dbReference type="ChEBI" id="CHEBI:71302"/>
        <dbReference type="ChEBI" id="CHEBI:456215"/>
        <dbReference type="EC" id="2.10.1.1"/>
    </reaction>
</comment>
<dbReference type="PANTHER" id="PTHR10192:SF5">
    <property type="entry name" value="GEPHYRIN"/>
    <property type="match status" value="1"/>
</dbReference>
<evidence type="ECO:0000256" key="7">
    <source>
        <dbReference type="RuleBase" id="RU365090"/>
    </source>
</evidence>
<comment type="pathway">
    <text evidence="2 7">Cofactor biosynthesis; molybdopterin biosynthesis.</text>
</comment>
<dbReference type="Pfam" id="PF00994">
    <property type="entry name" value="MoCF_biosynth"/>
    <property type="match status" value="1"/>
</dbReference>
<dbReference type="Gene3D" id="2.170.190.11">
    <property type="entry name" value="Molybdopterin biosynthesis moea protein, domain 3"/>
    <property type="match status" value="1"/>
</dbReference>
<keyword evidence="7" id="KW-0460">Magnesium</keyword>
<dbReference type="SMART" id="SM00852">
    <property type="entry name" value="MoCF_biosynth"/>
    <property type="match status" value="1"/>
</dbReference>
<dbReference type="Pfam" id="PF03453">
    <property type="entry name" value="MoeA_N"/>
    <property type="match status" value="1"/>
</dbReference>
<evidence type="ECO:0000313" key="10">
    <source>
        <dbReference type="Proteomes" id="UP000280344"/>
    </source>
</evidence>
<organism evidence="9 10">
    <name type="scientific">Flaviflexus ciconiae</name>
    <dbReference type="NCBI Taxonomy" id="2496867"/>
    <lineage>
        <taxon>Bacteria</taxon>
        <taxon>Bacillati</taxon>
        <taxon>Actinomycetota</taxon>
        <taxon>Actinomycetes</taxon>
        <taxon>Actinomycetales</taxon>
        <taxon>Actinomycetaceae</taxon>
        <taxon>Flaviflexus</taxon>
    </lineage>
</organism>
<dbReference type="Proteomes" id="UP000280344">
    <property type="component" value="Chromosome"/>
</dbReference>
<dbReference type="InterPro" id="IPR036135">
    <property type="entry name" value="MoeA_linker/N_sf"/>
</dbReference>
<dbReference type="SUPFAM" id="SSF63882">
    <property type="entry name" value="MoeA N-terminal region -like"/>
    <property type="match status" value="1"/>
</dbReference>
<evidence type="ECO:0000313" key="9">
    <source>
        <dbReference type="EMBL" id="AZQ77827.1"/>
    </source>
</evidence>
<dbReference type="SUPFAM" id="SSF63867">
    <property type="entry name" value="MoeA C-terminal domain-like"/>
    <property type="match status" value="1"/>
</dbReference>
<comment type="cofactor">
    <cofactor evidence="7">
        <name>Mg(2+)</name>
        <dbReference type="ChEBI" id="CHEBI:18420"/>
    </cofactor>
</comment>
<dbReference type="Gene3D" id="3.90.105.10">
    <property type="entry name" value="Molybdopterin biosynthesis moea protein, domain 2"/>
    <property type="match status" value="1"/>
</dbReference>
<gene>
    <name evidence="9" type="ORF">EJ997_11230</name>
</gene>